<evidence type="ECO:0000313" key="3">
    <source>
        <dbReference type="Proteomes" id="UP000073492"/>
    </source>
</evidence>
<evidence type="ECO:0000256" key="1">
    <source>
        <dbReference type="SAM" id="MobiDB-lite"/>
    </source>
</evidence>
<dbReference type="AlphaFoldDB" id="A0A139IKB6"/>
<feature type="non-terminal residue" evidence="2">
    <location>
        <position position="1"/>
    </location>
</feature>
<reference evidence="2 3" key="1">
    <citation type="submission" date="2015-07" db="EMBL/GenBank/DDBJ databases">
        <title>Comparative genomics of the Sigatoka disease complex on banana suggests a link between parallel evolutionary changes in Pseudocercospora fijiensis and Pseudocercospora eumusae and increased virulence on the banana host.</title>
        <authorList>
            <person name="Chang T.-C."/>
            <person name="Salvucci A."/>
            <person name="Crous P.W."/>
            <person name="Stergiopoulos I."/>
        </authorList>
    </citation>
    <scope>NUCLEOTIDE SEQUENCE [LARGE SCALE GENOMIC DNA]</scope>
    <source>
        <strain evidence="2 3">CBS 116634</strain>
    </source>
</reference>
<organism evidence="2 3">
    <name type="scientific">Pseudocercospora musae</name>
    <dbReference type="NCBI Taxonomy" id="113226"/>
    <lineage>
        <taxon>Eukaryota</taxon>
        <taxon>Fungi</taxon>
        <taxon>Dikarya</taxon>
        <taxon>Ascomycota</taxon>
        <taxon>Pezizomycotina</taxon>
        <taxon>Dothideomycetes</taxon>
        <taxon>Dothideomycetidae</taxon>
        <taxon>Mycosphaerellales</taxon>
        <taxon>Mycosphaerellaceae</taxon>
        <taxon>Pseudocercospora</taxon>
    </lineage>
</organism>
<keyword evidence="3" id="KW-1185">Reference proteome</keyword>
<accession>A0A139IKB6</accession>
<proteinExistence type="predicted"/>
<comment type="caution">
    <text evidence="2">The sequence shown here is derived from an EMBL/GenBank/DDBJ whole genome shotgun (WGS) entry which is preliminary data.</text>
</comment>
<dbReference type="EMBL" id="LFZO01000066">
    <property type="protein sequence ID" value="KXT15094.1"/>
    <property type="molecule type" value="Genomic_DNA"/>
</dbReference>
<name>A0A139IKB6_9PEZI</name>
<protein>
    <submittedName>
        <fullName evidence="2">Uncharacterized protein</fullName>
    </submittedName>
</protein>
<sequence>FDSKCMPRCLSRSQEWKSCHKVCAADRSENADPLADSDSPTLPRDPKSTTFFHTRSSPPFRSFDYGASYSDAGARECLIRDGMDGFESDHYSSPAQGYLDELLQKHISKHQHHKYAISRVSSIDGRLTTSAEIRATKPDRREHLILGWPHLRRSLQDIKRLTSESWPSRSKSRSRSLQAPIRLQRSEERWLFLSAEQSVTSTRTIRDGGAKAEFANSAKTPERRSGSEQRTSATE</sequence>
<dbReference type="Proteomes" id="UP000073492">
    <property type="component" value="Unassembled WGS sequence"/>
</dbReference>
<gene>
    <name evidence="2" type="ORF">AC579_6447</name>
</gene>
<feature type="region of interest" description="Disordered" evidence="1">
    <location>
        <begin position="27"/>
        <end position="53"/>
    </location>
</feature>
<evidence type="ECO:0000313" key="2">
    <source>
        <dbReference type="EMBL" id="KXT15094.1"/>
    </source>
</evidence>
<feature type="region of interest" description="Disordered" evidence="1">
    <location>
        <begin position="202"/>
        <end position="235"/>
    </location>
</feature>